<dbReference type="PANTHER" id="PTHR44591">
    <property type="entry name" value="STRESS RESPONSE REGULATOR PROTEIN 1"/>
    <property type="match status" value="1"/>
</dbReference>
<feature type="domain" description="Response regulatory" evidence="3">
    <location>
        <begin position="3"/>
        <end position="117"/>
    </location>
</feature>
<proteinExistence type="predicted"/>
<dbReference type="RefSeq" id="WP_008870655.1">
    <property type="nucleotide sequence ID" value="NZ_ACJN02000003.1"/>
</dbReference>
<keyword evidence="1 2" id="KW-0597">Phosphoprotein</keyword>
<keyword evidence="5" id="KW-1185">Reference proteome</keyword>
<dbReference type="InterPro" id="IPR050595">
    <property type="entry name" value="Bact_response_regulator"/>
</dbReference>
<protein>
    <submittedName>
        <fullName evidence="4">Response regulator receiver protein</fullName>
    </submittedName>
</protein>
<dbReference type="eggNOG" id="COG0745">
    <property type="taxonomic scope" value="Bacteria"/>
</dbReference>
<dbReference type="PROSITE" id="PS50110">
    <property type="entry name" value="RESPONSE_REGULATORY"/>
    <property type="match status" value="1"/>
</dbReference>
<dbReference type="AlphaFoldDB" id="D6SRI1"/>
<dbReference type="Gene3D" id="3.40.50.2300">
    <property type="match status" value="1"/>
</dbReference>
<dbReference type="CDD" id="cd00156">
    <property type="entry name" value="REC"/>
    <property type="match status" value="1"/>
</dbReference>
<evidence type="ECO:0000313" key="4">
    <source>
        <dbReference type="EMBL" id="EFI33297.1"/>
    </source>
</evidence>
<feature type="modified residue" description="4-aspartylphosphate" evidence="2">
    <location>
        <position position="52"/>
    </location>
</feature>
<gene>
    <name evidence="4" type="ORF">Dthio_PD0623</name>
</gene>
<evidence type="ECO:0000256" key="2">
    <source>
        <dbReference type="PROSITE-ProRule" id="PRU00169"/>
    </source>
</evidence>
<accession>D6SRI1</accession>
<dbReference type="InterPro" id="IPR011006">
    <property type="entry name" value="CheY-like_superfamily"/>
</dbReference>
<evidence type="ECO:0000313" key="5">
    <source>
        <dbReference type="Proteomes" id="UP000005496"/>
    </source>
</evidence>
<dbReference type="InterPro" id="IPR001789">
    <property type="entry name" value="Sig_transdc_resp-reg_receiver"/>
</dbReference>
<reference evidence="4" key="1">
    <citation type="submission" date="2010-05" db="EMBL/GenBank/DDBJ databases">
        <title>The draft genome of Desulfonatronospira thiodismutans ASO3-1.</title>
        <authorList>
            <consortium name="US DOE Joint Genome Institute (JGI-PGF)"/>
            <person name="Lucas S."/>
            <person name="Copeland A."/>
            <person name="Lapidus A."/>
            <person name="Cheng J.-F."/>
            <person name="Bruce D."/>
            <person name="Goodwin L."/>
            <person name="Pitluck S."/>
            <person name="Chertkov O."/>
            <person name="Brettin T."/>
            <person name="Detter J.C."/>
            <person name="Han C."/>
            <person name="Land M.L."/>
            <person name="Hauser L."/>
            <person name="Kyrpides N."/>
            <person name="Mikhailova N."/>
            <person name="Muyzer G."/>
            <person name="Woyke T."/>
        </authorList>
    </citation>
    <scope>NUCLEOTIDE SEQUENCE [LARGE SCALE GENOMIC DNA]</scope>
    <source>
        <strain evidence="4">ASO3-1</strain>
    </source>
</reference>
<comment type="caution">
    <text evidence="4">The sequence shown here is derived from an EMBL/GenBank/DDBJ whole genome shotgun (WGS) entry which is preliminary data.</text>
</comment>
<name>D6SRI1_9BACT</name>
<dbReference type="Pfam" id="PF00072">
    <property type="entry name" value="Response_reg"/>
    <property type="match status" value="1"/>
</dbReference>
<dbReference type="OrthoDB" id="9794815at2"/>
<dbReference type="EMBL" id="ACJN02000003">
    <property type="protein sequence ID" value="EFI33297.1"/>
    <property type="molecule type" value="Genomic_DNA"/>
</dbReference>
<dbReference type="SMART" id="SM00448">
    <property type="entry name" value="REC"/>
    <property type="match status" value="1"/>
</dbReference>
<dbReference type="GO" id="GO:0000160">
    <property type="term" value="P:phosphorelay signal transduction system"/>
    <property type="evidence" value="ECO:0007669"/>
    <property type="project" value="InterPro"/>
</dbReference>
<dbReference type="PANTHER" id="PTHR44591:SF24">
    <property type="entry name" value="PROTEIN-GLUTAMATE METHYLESTERASE_PROTEIN-GLUTAMINE GLUTAMINASE 1"/>
    <property type="match status" value="1"/>
</dbReference>
<dbReference type="Proteomes" id="UP000005496">
    <property type="component" value="Unassembled WGS sequence"/>
</dbReference>
<evidence type="ECO:0000259" key="3">
    <source>
        <dbReference type="PROSITE" id="PS50110"/>
    </source>
</evidence>
<dbReference type="SUPFAM" id="SSF52172">
    <property type="entry name" value="CheY-like"/>
    <property type="match status" value="1"/>
</dbReference>
<organism evidence="4 5">
    <name type="scientific">Desulfonatronospira thiodismutans ASO3-1</name>
    <dbReference type="NCBI Taxonomy" id="555779"/>
    <lineage>
        <taxon>Bacteria</taxon>
        <taxon>Pseudomonadati</taxon>
        <taxon>Thermodesulfobacteriota</taxon>
        <taxon>Desulfovibrionia</taxon>
        <taxon>Desulfovibrionales</taxon>
        <taxon>Desulfonatronovibrionaceae</taxon>
        <taxon>Desulfonatronospira</taxon>
    </lineage>
</organism>
<sequence>MARVLIVEDSVFQRTILKRIVQQSGHEAVEAASGREGLRKIDELQPDLILLDLLMPDINGFQVLQVLESKHVKTPVVVVTADVQETTRQKCQEHGVVELVNKPVNDEKMFEVLNNHLGSR</sequence>
<evidence type="ECO:0000256" key="1">
    <source>
        <dbReference type="ARBA" id="ARBA00022553"/>
    </source>
</evidence>